<keyword evidence="2" id="KW-1185">Reference proteome</keyword>
<organism evidence="1 2">
    <name type="scientific">Mesobacillus zeae</name>
    <dbReference type="NCBI Taxonomy" id="1917180"/>
    <lineage>
        <taxon>Bacteria</taxon>
        <taxon>Bacillati</taxon>
        <taxon>Bacillota</taxon>
        <taxon>Bacilli</taxon>
        <taxon>Bacillales</taxon>
        <taxon>Bacillaceae</taxon>
        <taxon>Mesobacillus</taxon>
    </lineage>
</organism>
<gene>
    <name evidence="1" type="ORF">D1970_00010</name>
</gene>
<comment type="caution">
    <text evidence="1">The sequence shown here is derived from an EMBL/GenBank/DDBJ whole genome shotgun (WGS) entry which is preliminary data.</text>
</comment>
<dbReference type="Pfam" id="PF13814">
    <property type="entry name" value="Replic_Relax"/>
    <property type="match status" value="1"/>
</dbReference>
<evidence type="ECO:0000313" key="2">
    <source>
        <dbReference type="Proteomes" id="UP000265816"/>
    </source>
</evidence>
<dbReference type="OrthoDB" id="2601083at2"/>
<dbReference type="RefSeq" id="WP_119110834.1">
    <property type="nucleotide sequence ID" value="NZ_CBCSEO010000001.1"/>
</dbReference>
<proteinExistence type="predicted"/>
<protein>
    <recommendedName>
        <fullName evidence="3">Replication-relaxation</fullName>
    </recommendedName>
</protein>
<dbReference type="Proteomes" id="UP000265816">
    <property type="component" value="Unassembled WGS sequence"/>
</dbReference>
<evidence type="ECO:0008006" key="3">
    <source>
        <dbReference type="Google" id="ProtNLM"/>
    </source>
</evidence>
<dbReference type="InterPro" id="IPR025855">
    <property type="entry name" value="Replic_Relax"/>
</dbReference>
<name>A0A398BFV7_9BACI</name>
<dbReference type="EMBL" id="QWVT01000001">
    <property type="protein sequence ID" value="RID88922.1"/>
    <property type="molecule type" value="Genomic_DNA"/>
</dbReference>
<dbReference type="AlphaFoldDB" id="A0A398BFV7"/>
<reference evidence="1 2" key="1">
    <citation type="submission" date="2018-08" db="EMBL/GenBank/DDBJ databases">
        <title>Bacillus jemisoniae sp. nov., Bacillus chryseoplanitiae sp. nov., Bacillus resnikiae sp. nov., and Bacillus frankliniae sp. nov., isolated from Viking spacecraft and associated surfaces.</title>
        <authorList>
            <person name="Seuylemezian A."/>
            <person name="Vaishampayan P."/>
        </authorList>
    </citation>
    <scope>NUCLEOTIDE SEQUENCE [LARGE SCALE GENOMIC DNA]</scope>
    <source>
        <strain evidence="1 2">JJ-247</strain>
    </source>
</reference>
<evidence type="ECO:0000313" key="1">
    <source>
        <dbReference type="EMBL" id="RID88922.1"/>
    </source>
</evidence>
<accession>A0A398BFV7</accession>
<sequence>MKATLAKKQRHESILLSLKKLGYLSRSQIQRLHRLKSDRNANRVLAGMGEYLSSARLGEKIYYLNAAGREQVGCDHPLKRSGQIEHCVMRNDVYIARGCPTTWQAEVKLMVPGEVSVIADALYSMGGVYHIIEVDNTQKMAANRAKMGRYRTLIALGVFEKPPKFIWLTTTEYRRRQLAKLCENLNAYIYTVSDIK</sequence>